<dbReference type="Proteomes" id="UP001472866">
    <property type="component" value="Chromosome 14"/>
</dbReference>
<dbReference type="InterPro" id="IPR036361">
    <property type="entry name" value="SAP_dom_sf"/>
</dbReference>
<dbReference type="InterPro" id="IPR013783">
    <property type="entry name" value="Ig-like_fold"/>
</dbReference>
<keyword evidence="4" id="KW-1185">Reference proteome</keyword>
<feature type="domain" description="SAP" evidence="1">
    <location>
        <begin position="180"/>
        <end position="214"/>
    </location>
</feature>
<dbReference type="PROSITE" id="PS50800">
    <property type="entry name" value="SAP"/>
    <property type="match status" value="1"/>
</dbReference>
<dbReference type="Pfam" id="PF00686">
    <property type="entry name" value="CBM_20"/>
    <property type="match status" value="1"/>
</dbReference>
<dbReference type="SUPFAM" id="SSF68906">
    <property type="entry name" value="SAP domain"/>
    <property type="match status" value="1"/>
</dbReference>
<dbReference type="PANTHER" id="PTHR15048">
    <property type="entry name" value="STARCH-BINDING DOMAIN-CONTAINING PROTEIN 1"/>
    <property type="match status" value="1"/>
</dbReference>
<dbReference type="Gene3D" id="1.10.720.30">
    <property type="entry name" value="SAP domain"/>
    <property type="match status" value="1"/>
</dbReference>
<evidence type="ECO:0000259" key="1">
    <source>
        <dbReference type="PROSITE" id="PS50800"/>
    </source>
</evidence>
<evidence type="ECO:0000259" key="2">
    <source>
        <dbReference type="PROSITE" id="PS51166"/>
    </source>
</evidence>
<dbReference type="EMBL" id="CP151514">
    <property type="protein sequence ID" value="WZN66081.1"/>
    <property type="molecule type" value="Genomic_DNA"/>
</dbReference>
<dbReference type="PANTHER" id="PTHR15048:SF0">
    <property type="entry name" value="STARCH-BINDING DOMAIN-CONTAINING PROTEIN 1"/>
    <property type="match status" value="1"/>
</dbReference>
<dbReference type="InterPro" id="IPR013784">
    <property type="entry name" value="Carb-bd-like_fold"/>
</dbReference>
<gene>
    <name evidence="3" type="ORF">HKI87_14g76440</name>
</gene>
<reference evidence="3 4" key="1">
    <citation type="submission" date="2024-03" db="EMBL/GenBank/DDBJ databases">
        <title>Complete genome sequence of the green alga Chloropicon roscoffensis RCC1871.</title>
        <authorList>
            <person name="Lemieux C."/>
            <person name="Pombert J.-F."/>
            <person name="Otis C."/>
            <person name="Turmel M."/>
        </authorList>
    </citation>
    <scope>NUCLEOTIDE SEQUENCE [LARGE SCALE GENOMIC DNA]</scope>
    <source>
        <strain evidence="3 4">RCC1871</strain>
    </source>
</reference>
<dbReference type="FunFam" id="2.60.40.10:FF:000552">
    <property type="entry name" value="Related to glucoamylase"/>
    <property type="match status" value="1"/>
</dbReference>
<dbReference type="InterPro" id="IPR002044">
    <property type="entry name" value="CBM20"/>
</dbReference>
<dbReference type="SMART" id="SM00513">
    <property type="entry name" value="SAP"/>
    <property type="match status" value="1"/>
</dbReference>
<dbReference type="GO" id="GO:0016020">
    <property type="term" value="C:membrane"/>
    <property type="evidence" value="ECO:0007669"/>
    <property type="project" value="TreeGrafter"/>
</dbReference>
<dbReference type="SUPFAM" id="SSF49452">
    <property type="entry name" value="Starch-binding domain-like"/>
    <property type="match status" value="1"/>
</dbReference>
<accession>A0AAX4PJN8</accession>
<dbReference type="InterPro" id="IPR003034">
    <property type="entry name" value="SAP_dom"/>
</dbReference>
<dbReference type="PROSITE" id="PS51166">
    <property type="entry name" value="CBM20"/>
    <property type="match status" value="1"/>
</dbReference>
<dbReference type="Gene3D" id="2.60.40.10">
    <property type="entry name" value="Immunoglobulins"/>
    <property type="match status" value="1"/>
</dbReference>
<dbReference type="GO" id="GO:2001070">
    <property type="term" value="F:starch binding"/>
    <property type="evidence" value="ECO:0007669"/>
    <property type="project" value="InterPro"/>
</dbReference>
<sequence length="219" mass="23812">MVVNKALARLGGRTAHLRAHQAGRRAAPRRAAMEEISSSGFDDASLPRTSPVTFKVQQNVKFGEEILIVGDEQVLGSWSLSKAQKLEWHEGDVWSAQVDLPVGTEIEYKYAVTSHNDDDAKWMPGQNFSVTVPDIPCEVNDVWGEAKKRAMSNGDATTATEAVDFSEDPLALSFVDNADYSKMTVKEIKSILKAKGLPVSGKKAELVARLVETGPEGAQ</sequence>
<protein>
    <submittedName>
        <fullName evidence="3">Starch-binding domain-containing protein</fullName>
    </submittedName>
</protein>
<proteinExistence type="predicted"/>
<evidence type="ECO:0000313" key="3">
    <source>
        <dbReference type="EMBL" id="WZN66081.1"/>
    </source>
</evidence>
<organism evidence="3 4">
    <name type="scientific">Chloropicon roscoffensis</name>
    <dbReference type="NCBI Taxonomy" id="1461544"/>
    <lineage>
        <taxon>Eukaryota</taxon>
        <taxon>Viridiplantae</taxon>
        <taxon>Chlorophyta</taxon>
        <taxon>Chloropicophyceae</taxon>
        <taxon>Chloropicales</taxon>
        <taxon>Chloropicaceae</taxon>
        <taxon>Chloropicon</taxon>
    </lineage>
</organism>
<dbReference type="SMART" id="SM01065">
    <property type="entry name" value="CBM_2"/>
    <property type="match status" value="1"/>
</dbReference>
<name>A0AAX4PJN8_9CHLO</name>
<evidence type="ECO:0000313" key="4">
    <source>
        <dbReference type="Proteomes" id="UP001472866"/>
    </source>
</evidence>
<feature type="domain" description="CBM20" evidence="2">
    <location>
        <begin position="44"/>
        <end position="145"/>
    </location>
</feature>
<dbReference type="AlphaFoldDB" id="A0AAX4PJN8"/>
<dbReference type="Pfam" id="PF02037">
    <property type="entry name" value="SAP"/>
    <property type="match status" value="1"/>
</dbReference>